<dbReference type="InterPro" id="IPR035906">
    <property type="entry name" value="MetI-like_sf"/>
</dbReference>
<feature type="domain" description="ABC transmembrane type-1" evidence="9">
    <location>
        <begin position="205"/>
        <end position="396"/>
    </location>
</feature>
<evidence type="ECO:0000256" key="2">
    <source>
        <dbReference type="ARBA" id="ARBA00022448"/>
    </source>
</evidence>
<feature type="region of interest" description="Disordered" evidence="8">
    <location>
        <begin position="1"/>
        <end position="31"/>
    </location>
</feature>
<feature type="compositionally biased region" description="Polar residues" evidence="8">
    <location>
        <begin position="1"/>
        <end position="11"/>
    </location>
</feature>
<keyword evidence="4 7" id="KW-0812">Transmembrane</keyword>
<name>A0ABW3TR56_9MICO</name>
<comment type="subcellular location">
    <subcellularLocation>
        <location evidence="1 7">Cell membrane</location>
        <topology evidence="1 7">Multi-pass membrane protein</topology>
    </subcellularLocation>
</comment>
<evidence type="ECO:0000256" key="3">
    <source>
        <dbReference type="ARBA" id="ARBA00022475"/>
    </source>
</evidence>
<evidence type="ECO:0000256" key="4">
    <source>
        <dbReference type="ARBA" id="ARBA00022692"/>
    </source>
</evidence>
<keyword evidence="6 7" id="KW-0472">Membrane</keyword>
<keyword evidence="2 7" id="KW-0813">Transport</keyword>
<keyword evidence="11" id="KW-1185">Reference proteome</keyword>
<evidence type="ECO:0000259" key="9">
    <source>
        <dbReference type="PROSITE" id="PS50928"/>
    </source>
</evidence>
<dbReference type="InterPro" id="IPR025966">
    <property type="entry name" value="OppC_N"/>
</dbReference>
<keyword evidence="3" id="KW-1003">Cell membrane</keyword>
<dbReference type="InterPro" id="IPR050366">
    <property type="entry name" value="BP-dependent_transpt_permease"/>
</dbReference>
<dbReference type="RefSeq" id="WP_343959940.1">
    <property type="nucleotide sequence ID" value="NZ_BAAAKZ010000004.1"/>
</dbReference>
<feature type="transmembrane region" description="Helical" evidence="7">
    <location>
        <begin position="378"/>
        <end position="399"/>
    </location>
</feature>
<sequence length="409" mass="44044">MTENQHPMTRSTDPAATDPAATAPVVTATDPWAPLPKGTISKEALSRPSQSFARATISSFLRTPLAVFGVIVVLLMTLLAVFGPMLSPHTYDRQNLAYVNLPPTMKVSEADGRFFYATQNLKVVELSADGRLVGAIDGGVEDPVKKRVNFELGSNTLTLDYKAKPARFLYDGQPVTNTQQMWNSEHVLGTDGLGRDILTRLMFGMRISLTIAVIAMAVNLLIGVAYGGISGYFSGNVDAVMMRIVDIVSTIPLILYVVLIQVLLANSGGFLSIVIALSTVYWVDMARVVRGQVLTVREQEFVHAARTLGTGNAKILGKHIIPHVTGSIVVTATMLIPSAIFIEAFMSFIGLGVAPPMASLGTMANDALATLRSSPYQLFIPAAAICVLMFAFNFIGDGLRDALDPKQRR</sequence>
<accession>A0ABW3TR56</accession>
<dbReference type="PANTHER" id="PTHR43386">
    <property type="entry name" value="OLIGOPEPTIDE TRANSPORT SYSTEM PERMEASE PROTEIN APPC"/>
    <property type="match status" value="1"/>
</dbReference>
<evidence type="ECO:0000256" key="5">
    <source>
        <dbReference type="ARBA" id="ARBA00022989"/>
    </source>
</evidence>
<organism evidence="10 11">
    <name type="scientific">Leucobacter albus</name>
    <dbReference type="NCBI Taxonomy" id="272210"/>
    <lineage>
        <taxon>Bacteria</taxon>
        <taxon>Bacillati</taxon>
        <taxon>Actinomycetota</taxon>
        <taxon>Actinomycetes</taxon>
        <taxon>Micrococcales</taxon>
        <taxon>Microbacteriaceae</taxon>
        <taxon>Leucobacter</taxon>
    </lineage>
</organism>
<feature type="transmembrane region" description="Helical" evidence="7">
    <location>
        <begin position="65"/>
        <end position="86"/>
    </location>
</feature>
<protein>
    <submittedName>
        <fullName evidence="10">ABC transporter permease</fullName>
    </submittedName>
</protein>
<feature type="transmembrane region" description="Helical" evidence="7">
    <location>
        <begin position="328"/>
        <end position="358"/>
    </location>
</feature>
<evidence type="ECO:0000256" key="6">
    <source>
        <dbReference type="ARBA" id="ARBA00023136"/>
    </source>
</evidence>
<evidence type="ECO:0000256" key="1">
    <source>
        <dbReference type="ARBA" id="ARBA00004651"/>
    </source>
</evidence>
<feature type="compositionally biased region" description="Low complexity" evidence="8">
    <location>
        <begin position="12"/>
        <end position="31"/>
    </location>
</feature>
<dbReference type="SUPFAM" id="SSF161098">
    <property type="entry name" value="MetI-like"/>
    <property type="match status" value="1"/>
</dbReference>
<reference evidence="11" key="1">
    <citation type="journal article" date="2019" name="Int. J. Syst. Evol. Microbiol.">
        <title>The Global Catalogue of Microorganisms (GCM) 10K type strain sequencing project: providing services to taxonomists for standard genome sequencing and annotation.</title>
        <authorList>
            <consortium name="The Broad Institute Genomics Platform"/>
            <consortium name="The Broad Institute Genome Sequencing Center for Infectious Disease"/>
            <person name="Wu L."/>
            <person name="Ma J."/>
        </authorList>
    </citation>
    <scope>NUCLEOTIDE SEQUENCE [LARGE SCALE GENOMIC DNA]</scope>
    <source>
        <strain evidence="11">CCUG 50213</strain>
    </source>
</reference>
<dbReference type="Pfam" id="PF12911">
    <property type="entry name" value="OppC_N"/>
    <property type="match status" value="1"/>
</dbReference>
<proteinExistence type="inferred from homology"/>
<comment type="caution">
    <text evidence="10">The sequence shown here is derived from an EMBL/GenBank/DDBJ whole genome shotgun (WGS) entry which is preliminary data.</text>
</comment>
<feature type="transmembrane region" description="Helical" evidence="7">
    <location>
        <begin position="209"/>
        <end position="233"/>
    </location>
</feature>
<gene>
    <name evidence="10" type="ORF">ACFQ3U_08175</name>
</gene>
<dbReference type="Gene3D" id="1.10.3720.10">
    <property type="entry name" value="MetI-like"/>
    <property type="match status" value="1"/>
</dbReference>
<evidence type="ECO:0000256" key="8">
    <source>
        <dbReference type="SAM" id="MobiDB-lite"/>
    </source>
</evidence>
<dbReference type="CDD" id="cd06261">
    <property type="entry name" value="TM_PBP2"/>
    <property type="match status" value="1"/>
</dbReference>
<comment type="similarity">
    <text evidence="7">Belongs to the binding-protein-dependent transport system permease family.</text>
</comment>
<evidence type="ECO:0000256" key="7">
    <source>
        <dbReference type="RuleBase" id="RU363032"/>
    </source>
</evidence>
<dbReference type="Pfam" id="PF00528">
    <property type="entry name" value="BPD_transp_1"/>
    <property type="match status" value="1"/>
</dbReference>
<keyword evidence="5 7" id="KW-1133">Transmembrane helix</keyword>
<dbReference type="Proteomes" id="UP001597181">
    <property type="component" value="Unassembled WGS sequence"/>
</dbReference>
<feature type="transmembrane region" description="Helical" evidence="7">
    <location>
        <begin position="253"/>
        <end position="283"/>
    </location>
</feature>
<evidence type="ECO:0000313" key="10">
    <source>
        <dbReference type="EMBL" id="MFD1201867.1"/>
    </source>
</evidence>
<dbReference type="PANTHER" id="PTHR43386:SF22">
    <property type="entry name" value="OLIGOPEPTIDE TRANSPORT SYSTEM PERMEASE PROTEIN OPPC"/>
    <property type="match status" value="1"/>
</dbReference>
<dbReference type="InterPro" id="IPR000515">
    <property type="entry name" value="MetI-like"/>
</dbReference>
<dbReference type="PROSITE" id="PS50928">
    <property type="entry name" value="ABC_TM1"/>
    <property type="match status" value="1"/>
</dbReference>
<evidence type="ECO:0000313" key="11">
    <source>
        <dbReference type="Proteomes" id="UP001597181"/>
    </source>
</evidence>
<dbReference type="EMBL" id="JBHTLY010000003">
    <property type="protein sequence ID" value="MFD1201867.1"/>
    <property type="molecule type" value="Genomic_DNA"/>
</dbReference>